<comment type="cofactor">
    <cofactor evidence="2">
        <name>Zn(2+)</name>
        <dbReference type="ChEBI" id="CHEBI:29105"/>
    </cofactor>
</comment>
<gene>
    <name evidence="9" type="ORF">ACFQPF_03285</name>
</gene>
<keyword evidence="7" id="KW-0170">Cobalt</keyword>
<proteinExistence type="inferred from homology"/>
<comment type="cofactor">
    <cofactor evidence="1">
        <name>Co(2+)</name>
        <dbReference type="ChEBI" id="CHEBI:48828"/>
    </cofactor>
</comment>
<sequence length="421" mass="45502">MKKQISAYLAEHKDEAVAWLSKTIKERSEQGLEKGVQKLVADRLEMIGLEVTTYEPGGEEFINHPYFCAGRTDFTGSPNVIGVWKGTGGGRSIVLNGHVDVVPAGDLKDWDDDPFSGAVRDGRVYGRGATDMKGGNLSSLLAIQALKKTGCKLKGDVVFHSVIEEESGGAGTLSAILKGFTADAAIIPEPTNMKIFPVQQGSMWFKITVKGKSAHGGTRYEGVSAIEKSMVAVNALLQLEKKRNDRITDPLYRNVPIPVPINIGKITGGNWPSSVPDIVVIEGRIGVAPNESLEMVREELEAAMNELDDDWLKIHKPAVEWFGAQWLPGAIKTDHDLTKVIMKRFEEVTSSAPVIEASPWGTDGGLLTNAGSTPAVVFGPGVTGLAHYHNEYIEIAKIMEAAEIIALTILDWCGVDEIEGD</sequence>
<evidence type="ECO:0000256" key="3">
    <source>
        <dbReference type="ARBA" id="ARBA00006247"/>
    </source>
</evidence>
<dbReference type="InterPro" id="IPR010182">
    <property type="entry name" value="ArgE/DapE"/>
</dbReference>
<keyword evidence="6" id="KW-0862">Zinc</keyword>
<dbReference type="EMBL" id="JBHTCP010000004">
    <property type="protein sequence ID" value="MFC7370694.1"/>
    <property type="molecule type" value="Genomic_DNA"/>
</dbReference>
<evidence type="ECO:0000256" key="5">
    <source>
        <dbReference type="ARBA" id="ARBA00022801"/>
    </source>
</evidence>
<dbReference type="Pfam" id="PF07687">
    <property type="entry name" value="M20_dimer"/>
    <property type="match status" value="1"/>
</dbReference>
<dbReference type="Pfam" id="PF01546">
    <property type="entry name" value="Peptidase_M20"/>
    <property type="match status" value="1"/>
</dbReference>
<evidence type="ECO:0000256" key="2">
    <source>
        <dbReference type="ARBA" id="ARBA00001947"/>
    </source>
</evidence>
<evidence type="ECO:0000256" key="4">
    <source>
        <dbReference type="ARBA" id="ARBA00022723"/>
    </source>
</evidence>
<keyword evidence="4" id="KW-0479">Metal-binding</keyword>
<comment type="similarity">
    <text evidence="3">Belongs to the peptidase M20A family.</text>
</comment>
<dbReference type="Gene3D" id="3.30.70.360">
    <property type="match status" value="1"/>
</dbReference>
<dbReference type="PANTHER" id="PTHR43808:SF25">
    <property type="entry name" value="PEPTIDASE M20 DIMERISATION DOMAIN-CONTAINING PROTEIN"/>
    <property type="match status" value="1"/>
</dbReference>
<dbReference type="Proteomes" id="UP001596549">
    <property type="component" value="Unassembled WGS sequence"/>
</dbReference>
<dbReference type="PANTHER" id="PTHR43808">
    <property type="entry name" value="ACETYLORNITHINE DEACETYLASE"/>
    <property type="match status" value="1"/>
</dbReference>
<dbReference type="RefSeq" id="WP_379746470.1">
    <property type="nucleotide sequence ID" value="NZ_JBHTCP010000004.1"/>
</dbReference>
<dbReference type="NCBIfam" id="TIGR01910">
    <property type="entry name" value="DapE-ArgE"/>
    <property type="match status" value="1"/>
</dbReference>
<keyword evidence="5" id="KW-0378">Hydrolase</keyword>
<evidence type="ECO:0000259" key="8">
    <source>
        <dbReference type="Pfam" id="PF07687"/>
    </source>
</evidence>
<keyword evidence="10" id="KW-1185">Reference proteome</keyword>
<comment type="caution">
    <text evidence="9">The sequence shown here is derived from an EMBL/GenBank/DDBJ whole genome shotgun (WGS) entry which is preliminary data.</text>
</comment>
<evidence type="ECO:0000256" key="7">
    <source>
        <dbReference type="ARBA" id="ARBA00023285"/>
    </source>
</evidence>
<dbReference type="NCBIfam" id="NF005373">
    <property type="entry name" value="PRK06915.1"/>
    <property type="match status" value="1"/>
</dbReference>
<evidence type="ECO:0000313" key="10">
    <source>
        <dbReference type="Proteomes" id="UP001596549"/>
    </source>
</evidence>
<dbReference type="SUPFAM" id="SSF55031">
    <property type="entry name" value="Bacterial exopeptidase dimerisation domain"/>
    <property type="match status" value="1"/>
</dbReference>
<feature type="domain" description="Peptidase M20 dimerisation" evidence="8">
    <location>
        <begin position="199"/>
        <end position="308"/>
    </location>
</feature>
<dbReference type="InterPro" id="IPR036264">
    <property type="entry name" value="Bact_exopeptidase_dim_dom"/>
</dbReference>
<dbReference type="InterPro" id="IPR011650">
    <property type="entry name" value="Peptidase_M20_dimer"/>
</dbReference>
<dbReference type="InterPro" id="IPR002933">
    <property type="entry name" value="Peptidase_M20"/>
</dbReference>
<evidence type="ECO:0000256" key="6">
    <source>
        <dbReference type="ARBA" id="ARBA00022833"/>
    </source>
</evidence>
<dbReference type="InterPro" id="IPR050072">
    <property type="entry name" value="Peptidase_M20A"/>
</dbReference>
<dbReference type="SUPFAM" id="SSF53187">
    <property type="entry name" value="Zn-dependent exopeptidases"/>
    <property type="match status" value="1"/>
</dbReference>
<reference evidence="10" key="1">
    <citation type="journal article" date="2019" name="Int. J. Syst. Evol. Microbiol.">
        <title>The Global Catalogue of Microorganisms (GCM) 10K type strain sequencing project: providing services to taxonomists for standard genome sequencing and annotation.</title>
        <authorList>
            <consortium name="The Broad Institute Genomics Platform"/>
            <consortium name="The Broad Institute Genome Sequencing Center for Infectious Disease"/>
            <person name="Wu L."/>
            <person name="Ma J."/>
        </authorList>
    </citation>
    <scope>NUCLEOTIDE SEQUENCE [LARGE SCALE GENOMIC DNA]</scope>
    <source>
        <strain evidence="10">NBRC 106396</strain>
    </source>
</reference>
<protein>
    <submittedName>
        <fullName evidence="9">Peptidase</fullName>
    </submittedName>
</protein>
<accession>A0ABW2NN10</accession>
<evidence type="ECO:0000313" key="9">
    <source>
        <dbReference type="EMBL" id="MFC7370694.1"/>
    </source>
</evidence>
<organism evidence="9 10">
    <name type="scientific">Fictibacillus iocasae</name>
    <dbReference type="NCBI Taxonomy" id="2715437"/>
    <lineage>
        <taxon>Bacteria</taxon>
        <taxon>Bacillati</taxon>
        <taxon>Bacillota</taxon>
        <taxon>Bacilli</taxon>
        <taxon>Bacillales</taxon>
        <taxon>Fictibacillaceae</taxon>
        <taxon>Fictibacillus</taxon>
    </lineage>
</organism>
<name>A0ABW2NN10_9BACL</name>
<dbReference type="Gene3D" id="3.40.630.10">
    <property type="entry name" value="Zn peptidases"/>
    <property type="match status" value="1"/>
</dbReference>
<evidence type="ECO:0000256" key="1">
    <source>
        <dbReference type="ARBA" id="ARBA00001941"/>
    </source>
</evidence>